<accession>A0A8T0VR09</accession>
<dbReference type="PANTHER" id="PTHR32285:SF327">
    <property type="entry name" value="XYLAN O-ACETYLTRANSFERASE 7"/>
    <property type="match status" value="1"/>
</dbReference>
<evidence type="ECO:0000256" key="6">
    <source>
        <dbReference type="ARBA" id="ARBA00022989"/>
    </source>
</evidence>
<comment type="caution">
    <text evidence="13">The sequence shown here is derived from an EMBL/GenBank/DDBJ whole genome shotgun (WGS) entry which is preliminary data.</text>
</comment>
<keyword evidence="3" id="KW-0808">Transferase</keyword>
<evidence type="ECO:0008006" key="15">
    <source>
        <dbReference type="Google" id="ProtNLM"/>
    </source>
</evidence>
<organism evidence="13 14">
    <name type="scientific">Panicum virgatum</name>
    <name type="common">Blackwell switchgrass</name>
    <dbReference type="NCBI Taxonomy" id="38727"/>
    <lineage>
        <taxon>Eukaryota</taxon>
        <taxon>Viridiplantae</taxon>
        <taxon>Streptophyta</taxon>
        <taxon>Embryophyta</taxon>
        <taxon>Tracheophyta</taxon>
        <taxon>Spermatophyta</taxon>
        <taxon>Magnoliopsida</taxon>
        <taxon>Liliopsida</taxon>
        <taxon>Poales</taxon>
        <taxon>Poaceae</taxon>
        <taxon>PACMAD clade</taxon>
        <taxon>Panicoideae</taxon>
        <taxon>Panicodae</taxon>
        <taxon>Paniceae</taxon>
        <taxon>Panicinae</taxon>
        <taxon>Panicum</taxon>
        <taxon>Panicum sect. Hiantes</taxon>
    </lineage>
</organism>
<evidence type="ECO:0000259" key="12">
    <source>
        <dbReference type="Pfam" id="PF14416"/>
    </source>
</evidence>
<dbReference type="Proteomes" id="UP000823388">
    <property type="component" value="Chromosome 2N"/>
</dbReference>
<feature type="compositionally biased region" description="Basic and acidic residues" evidence="9">
    <location>
        <begin position="357"/>
        <end position="367"/>
    </location>
</feature>
<evidence type="ECO:0000256" key="4">
    <source>
        <dbReference type="ARBA" id="ARBA00022692"/>
    </source>
</evidence>
<evidence type="ECO:0000256" key="9">
    <source>
        <dbReference type="SAM" id="MobiDB-lite"/>
    </source>
</evidence>
<dbReference type="GO" id="GO:1990538">
    <property type="term" value="F:xylan O-acetyltransferase activity"/>
    <property type="evidence" value="ECO:0007669"/>
    <property type="project" value="UniProtKB-ARBA"/>
</dbReference>
<dbReference type="AlphaFoldDB" id="A0A8T0VR09"/>
<feature type="domain" description="Trichome birefringence-like N-terminal" evidence="12">
    <location>
        <begin position="113"/>
        <end position="168"/>
    </location>
</feature>
<keyword evidence="14" id="KW-1185">Reference proteome</keyword>
<dbReference type="GO" id="GO:0000139">
    <property type="term" value="C:Golgi membrane"/>
    <property type="evidence" value="ECO:0007669"/>
    <property type="project" value="UniProtKB-SubCell"/>
</dbReference>
<feature type="region of interest" description="Disordered" evidence="9">
    <location>
        <begin position="1"/>
        <end position="24"/>
    </location>
</feature>
<dbReference type="Pfam" id="PF13839">
    <property type="entry name" value="PC-Esterase"/>
    <property type="match status" value="1"/>
</dbReference>
<proteinExistence type="inferred from homology"/>
<keyword evidence="6 10" id="KW-1133">Transmembrane helix</keyword>
<keyword evidence="8 10" id="KW-0472">Membrane</keyword>
<keyword evidence="7" id="KW-0333">Golgi apparatus</keyword>
<gene>
    <name evidence="13" type="ORF">PVAP13_2NG613300</name>
</gene>
<feature type="compositionally biased region" description="Basic residues" evidence="9">
    <location>
        <begin position="395"/>
        <end position="404"/>
    </location>
</feature>
<evidence type="ECO:0000256" key="7">
    <source>
        <dbReference type="ARBA" id="ARBA00023034"/>
    </source>
</evidence>
<keyword evidence="5" id="KW-0735">Signal-anchor</keyword>
<dbReference type="InterPro" id="IPR029962">
    <property type="entry name" value="TBL"/>
</dbReference>
<dbReference type="PANTHER" id="PTHR32285">
    <property type="entry name" value="PROTEIN TRICHOME BIREFRINGENCE-LIKE 9-RELATED"/>
    <property type="match status" value="1"/>
</dbReference>
<protein>
    <recommendedName>
        <fullName evidence="15">Trichome birefringence-like N-terminal domain-containing protein</fullName>
    </recommendedName>
</protein>
<dbReference type="InterPro" id="IPR025846">
    <property type="entry name" value="TBL_N"/>
</dbReference>
<name>A0A8T0VR09_PANVG</name>
<evidence type="ECO:0000256" key="5">
    <source>
        <dbReference type="ARBA" id="ARBA00022968"/>
    </source>
</evidence>
<evidence type="ECO:0000256" key="1">
    <source>
        <dbReference type="ARBA" id="ARBA00004323"/>
    </source>
</evidence>
<keyword evidence="4 10" id="KW-0812">Transmembrane</keyword>
<evidence type="ECO:0000256" key="2">
    <source>
        <dbReference type="ARBA" id="ARBA00007727"/>
    </source>
</evidence>
<feature type="transmembrane region" description="Helical" evidence="10">
    <location>
        <begin position="26"/>
        <end position="45"/>
    </location>
</feature>
<evidence type="ECO:0000256" key="3">
    <source>
        <dbReference type="ARBA" id="ARBA00022679"/>
    </source>
</evidence>
<evidence type="ECO:0000259" key="11">
    <source>
        <dbReference type="Pfam" id="PF13839"/>
    </source>
</evidence>
<sequence>MQHRRKPASAAAPAAAKQPPSRRPTAPLSLAGLVVAVFLLAVFLYNEDVVKSSGGADVVAVAGRARSPDLRVLLLHHHHEEEDGDAATQKQKQKQQPPTKQKQQHQLQQVPAGCDLYQGRWTFDAAGEQSPLYRESECEFLTEQVTCMRNGRRDDSYQKWRWQPNGCDLPRFDASLLLERLRNKRLMFVGDSLNRNQWESMVCLVQSVVPRGHKTLQKFVNNGSLNVFTAHEYNATVEFYWAPFLVQSNSDDPQVHSVMDRVIAWRAIAKHANNWKGVDYLVFNTYIWWLNTFEMKVLVEQVRPGGPAGGVPGGAQDVGKVGGPPHRPQPNHSLLHGHVAQPHHAVGVGQRRRHQVRHGDAADREPDGAPQHRHGLAAARRGARGAGALPPPRARALRGRHRPLRAAQGRPHLRAHAAPGEAAHPGAAGGPQDLRRLHPLVPPGPPRHLEPLHLRPNRLLLLGCIIPS</sequence>
<reference evidence="13" key="1">
    <citation type="submission" date="2020-05" db="EMBL/GenBank/DDBJ databases">
        <title>WGS assembly of Panicum virgatum.</title>
        <authorList>
            <person name="Lovell J.T."/>
            <person name="Jenkins J."/>
            <person name="Shu S."/>
            <person name="Juenger T.E."/>
            <person name="Schmutz J."/>
        </authorList>
    </citation>
    <scope>NUCLEOTIDE SEQUENCE</scope>
    <source>
        <strain evidence="13">AP13</strain>
    </source>
</reference>
<dbReference type="EMBL" id="CM029040">
    <property type="protein sequence ID" value="KAG2639271.1"/>
    <property type="molecule type" value="Genomic_DNA"/>
</dbReference>
<feature type="compositionally biased region" description="Low complexity" evidence="9">
    <location>
        <begin position="88"/>
        <end position="107"/>
    </location>
</feature>
<feature type="domain" description="Trichome birefringence-like C-terminal" evidence="11">
    <location>
        <begin position="169"/>
        <end position="293"/>
    </location>
</feature>
<evidence type="ECO:0000256" key="10">
    <source>
        <dbReference type="SAM" id="Phobius"/>
    </source>
</evidence>
<dbReference type="Pfam" id="PF14416">
    <property type="entry name" value="PMR5N"/>
    <property type="match status" value="1"/>
</dbReference>
<evidence type="ECO:0000313" key="13">
    <source>
        <dbReference type="EMBL" id="KAG2639271.1"/>
    </source>
</evidence>
<comment type="similarity">
    <text evidence="2">Belongs to the PC-esterase family. TBL subfamily.</text>
</comment>
<evidence type="ECO:0000313" key="14">
    <source>
        <dbReference type="Proteomes" id="UP000823388"/>
    </source>
</evidence>
<feature type="region of interest" description="Disordered" evidence="9">
    <location>
        <begin position="80"/>
        <end position="107"/>
    </location>
</feature>
<comment type="subcellular location">
    <subcellularLocation>
        <location evidence="1">Golgi apparatus membrane</location>
        <topology evidence="1">Single-pass type II membrane protein</topology>
    </subcellularLocation>
</comment>
<feature type="region of interest" description="Disordered" evidence="9">
    <location>
        <begin position="308"/>
        <end position="451"/>
    </location>
</feature>
<evidence type="ECO:0000256" key="8">
    <source>
        <dbReference type="ARBA" id="ARBA00023136"/>
    </source>
</evidence>
<dbReference type="InterPro" id="IPR026057">
    <property type="entry name" value="TBL_C"/>
</dbReference>
<feature type="compositionally biased region" description="Low complexity" evidence="9">
    <location>
        <begin position="416"/>
        <end position="426"/>
    </location>
</feature>
<feature type="compositionally biased region" description="Low complexity" evidence="9">
    <location>
        <begin position="8"/>
        <end position="19"/>
    </location>
</feature>